<evidence type="ECO:0000313" key="11">
    <source>
        <dbReference type="Proteomes" id="UP001208689"/>
    </source>
</evidence>
<evidence type="ECO:0000313" key="10">
    <source>
        <dbReference type="EMBL" id="UYP44612.1"/>
    </source>
</evidence>
<dbReference type="SUPFAM" id="SSF144052">
    <property type="entry name" value="Thermophilic metalloprotease-like"/>
    <property type="match status" value="1"/>
</dbReference>
<evidence type="ECO:0000256" key="1">
    <source>
        <dbReference type="ARBA" id="ARBA00001941"/>
    </source>
</evidence>
<dbReference type="InterPro" id="IPR052170">
    <property type="entry name" value="M29_Exopeptidase"/>
</dbReference>
<dbReference type="PANTHER" id="PTHR34448">
    <property type="entry name" value="AMINOPEPTIDASE"/>
    <property type="match status" value="1"/>
</dbReference>
<keyword evidence="6" id="KW-0645">Protease</keyword>
<evidence type="ECO:0000256" key="5">
    <source>
        <dbReference type="ARBA" id="ARBA00022438"/>
    </source>
</evidence>
<keyword evidence="11" id="KW-1185">Reference proteome</keyword>
<dbReference type="Proteomes" id="UP001208689">
    <property type="component" value="Chromosome"/>
</dbReference>
<keyword evidence="5" id="KW-0031">Aminopeptidase</keyword>
<proteinExistence type="inferred from homology"/>
<evidence type="ECO:0000256" key="2">
    <source>
        <dbReference type="ARBA" id="ARBA00001946"/>
    </source>
</evidence>
<protein>
    <recommendedName>
        <fullName evidence="12">Aminopeptidase</fullName>
    </recommendedName>
</protein>
<evidence type="ECO:0000256" key="3">
    <source>
        <dbReference type="ARBA" id="ARBA00001947"/>
    </source>
</evidence>
<gene>
    <name evidence="10" type="ORF">NEF87_000897</name>
</gene>
<comment type="cofactor">
    <cofactor evidence="2">
        <name>Mg(2+)</name>
        <dbReference type="ChEBI" id="CHEBI:18420"/>
    </cofactor>
</comment>
<evidence type="ECO:0000256" key="4">
    <source>
        <dbReference type="ARBA" id="ARBA00008236"/>
    </source>
</evidence>
<keyword evidence="8" id="KW-0378">Hydrolase</keyword>
<sequence length="369" mass="41839">MNDFNEKLARLAVKYAIDVQPGDDVSVEGSEVANDLIKAICIEVIKAGGHPYPISAIKGLNVATLKYGNDEQLQYIGPGMKMLIQKFQARIQILADYNTMKMTDIDPDKQNRFQRNPEFPELMKTYMERVEKKELKWVVVPYPCDALAQDAKTDTESYKEFVYKALKLDAEDPAEEWRKIEKEQDLKVEILNKVENIQVLGEDTDITLSVKGRPWENCCGHENLPDGEIFTSPIENSVNGKIRFTYPGIYQGKEVENIYLEFKDGKVIKATAEKGQELLDTILKIENANILGEFAIGTNYGVTKFTKNMLFDEKIGGTMHMALGMGFPETKSENQECAIHWDILKDMSGENSKIIADGKIIYQDGKWKI</sequence>
<reference evidence="10" key="1">
    <citation type="submission" date="2022-09" db="EMBL/GenBank/DDBJ databases">
        <title>Actin cytoskeleton and complex cell architecture in an #Asgard archaeon.</title>
        <authorList>
            <person name="Ponce Toledo R.I."/>
            <person name="Schleper C."/>
            <person name="Rodrigues Oliveira T."/>
            <person name="Wollweber F."/>
            <person name="Xu J."/>
            <person name="Rittmann S."/>
            <person name="Klingl A."/>
            <person name="Pilhofer M."/>
        </authorList>
    </citation>
    <scope>NUCLEOTIDE SEQUENCE</scope>
    <source>
        <strain evidence="10">B-35</strain>
    </source>
</reference>
<dbReference type="PANTHER" id="PTHR34448:SF1">
    <property type="entry name" value="BLL6088 PROTEIN"/>
    <property type="match status" value="1"/>
</dbReference>
<comment type="cofactor">
    <cofactor evidence="1">
        <name>Co(2+)</name>
        <dbReference type="ChEBI" id="CHEBI:48828"/>
    </cofactor>
</comment>
<dbReference type="InterPro" id="IPR000787">
    <property type="entry name" value="Peptidase_M29"/>
</dbReference>
<accession>A0ABY6HM77</accession>
<dbReference type="Gene3D" id="3.40.1830.10">
    <property type="entry name" value="Thermophilic metalloprotease (M29)"/>
    <property type="match status" value="1"/>
</dbReference>
<dbReference type="EMBL" id="CP104013">
    <property type="protein sequence ID" value="UYP44612.1"/>
    <property type="molecule type" value="Genomic_DNA"/>
</dbReference>
<dbReference type="InterPro" id="IPR035097">
    <property type="entry name" value="M29_N-terminal"/>
</dbReference>
<evidence type="ECO:0000256" key="6">
    <source>
        <dbReference type="ARBA" id="ARBA00022670"/>
    </source>
</evidence>
<evidence type="ECO:0008006" key="12">
    <source>
        <dbReference type="Google" id="ProtNLM"/>
    </source>
</evidence>
<comment type="cofactor">
    <cofactor evidence="3">
        <name>Zn(2+)</name>
        <dbReference type="ChEBI" id="CHEBI:29105"/>
    </cofactor>
</comment>
<dbReference type="PRINTS" id="PR00919">
    <property type="entry name" value="THERMOPTASE"/>
</dbReference>
<organism evidence="10 11">
    <name type="scientific">Candidatus Lokiarchaeum ossiferum</name>
    <dbReference type="NCBI Taxonomy" id="2951803"/>
    <lineage>
        <taxon>Archaea</taxon>
        <taxon>Promethearchaeati</taxon>
        <taxon>Promethearchaeota</taxon>
        <taxon>Promethearchaeia</taxon>
        <taxon>Promethearchaeales</taxon>
        <taxon>Promethearchaeaceae</taxon>
        <taxon>Candidatus Lokiarchaeum</taxon>
    </lineage>
</organism>
<evidence type="ECO:0000256" key="9">
    <source>
        <dbReference type="ARBA" id="ARBA00023049"/>
    </source>
</evidence>
<keyword evidence="7" id="KW-0479">Metal-binding</keyword>
<evidence type="ECO:0000256" key="8">
    <source>
        <dbReference type="ARBA" id="ARBA00022801"/>
    </source>
</evidence>
<dbReference type="Pfam" id="PF02073">
    <property type="entry name" value="Peptidase_M29"/>
    <property type="match status" value="1"/>
</dbReference>
<comment type="similarity">
    <text evidence="4">Belongs to the peptidase M29 family.</text>
</comment>
<keyword evidence="9" id="KW-0482">Metalloprotease</keyword>
<evidence type="ECO:0000256" key="7">
    <source>
        <dbReference type="ARBA" id="ARBA00022723"/>
    </source>
</evidence>
<name>A0ABY6HM77_9ARCH</name>